<feature type="region of interest" description="Disordered" evidence="1">
    <location>
        <begin position="1"/>
        <end position="33"/>
    </location>
</feature>
<dbReference type="Proteomes" id="UP000274504">
    <property type="component" value="Unassembled WGS sequence"/>
</dbReference>
<dbReference type="WBParaSite" id="HDID_0000525201-mRNA-1">
    <property type="protein sequence ID" value="HDID_0000525201-mRNA-1"/>
    <property type="gene ID" value="HDID_0000525201"/>
</dbReference>
<dbReference type="SUPFAM" id="SSF48097">
    <property type="entry name" value="Regulator of G-protein signaling, RGS"/>
    <property type="match status" value="1"/>
</dbReference>
<proteinExistence type="predicted"/>
<organism evidence="5">
    <name type="scientific">Hymenolepis diminuta</name>
    <name type="common">Rat tapeworm</name>
    <dbReference type="NCBI Taxonomy" id="6216"/>
    <lineage>
        <taxon>Eukaryota</taxon>
        <taxon>Metazoa</taxon>
        <taxon>Spiralia</taxon>
        <taxon>Lophotrochozoa</taxon>
        <taxon>Platyhelminthes</taxon>
        <taxon>Cestoda</taxon>
        <taxon>Eucestoda</taxon>
        <taxon>Cyclophyllidea</taxon>
        <taxon>Hymenolepididae</taxon>
        <taxon>Hymenolepis</taxon>
    </lineage>
</organism>
<dbReference type="InterPro" id="IPR024066">
    <property type="entry name" value="RGS_subdom1/3"/>
</dbReference>
<evidence type="ECO:0000313" key="4">
    <source>
        <dbReference type="Proteomes" id="UP000274504"/>
    </source>
</evidence>
<dbReference type="PANTHER" id="PTHR10845">
    <property type="entry name" value="REGULATOR OF G PROTEIN SIGNALING"/>
    <property type="match status" value="1"/>
</dbReference>
<dbReference type="Gene3D" id="1.10.196.10">
    <property type="match status" value="1"/>
</dbReference>
<protein>
    <submittedName>
        <fullName evidence="5">RGS domain-containing protein</fullName>
    </submittedName>
</protein>
<dbReference type="InterPro" id="IPR044926">
    <property type="entry name" value="RGS_subdomain_2"/>
</dbReference>
<dbReference type="InterPro" id="IPR036305">
    <property type="entry name" value="RGS_sf"/>
</dbReference>
<dbReference type="SMART" id="SM00315">
    <property type="entry name" value="RGS"/>
    <property type="match status" value="1"/>
</dbReference>
<evidence type="ECO:0000256" key="1">
    <source>
        <dbReference type="SAM" id="MobiDB-lite"/>
    </source>
</evidence>
<gene>
    <name evidence="3" type="ORF">HDID_LOCUS5250</name>
</gene>
<dbReference type="AlphaFoldDB" id="A0A0R3SJY7"/>
<evidence type="ECO:0000259" key="2">
    <source>
        <dbReference type="PROSITE" id="PS50132"/>
    </source>
</evidence>
<reference evidence="5" key="1">
    <citation type="submission" date="2017-02" db="UniProtKB">
        <authorList>
            <consortium name="WormBaseParasite"/>
        </authorList>
    </citation>
    <scope>IDENTIFICATION</scope>
</reference>
<dbReference type="PANTHER" id="PTHR10845:SF259">
    <property type="entry name" value="RGS DOMAIN-CONTAINING PROTEIN-RELATED"/>
    <property type="match status" value="1"/>
</dbReference>
<sequence length="253" mass="28678">MGDKSRSSSAETSEVNPDTVTTVPDPETQDKAASPAELTILKGCQTKNQLSSNSAFFALQNTVRSCIPVVLPHSKASWDVILEPLVPLKGLQRVSSDENIAASFRVKKVHLKKVTYEQIRRWETNFSFLLNDPDGLVLFEKFLESEFSQENLQFWEACEHYRRLPAKYLAQEAQNIYQLYLSVQSPREDSYQRFLRAPLFLNFKKSVIDEPLFSSAKSKSSPQHKKKPLTTSLQSALPNVINITTLPLGRKPF</sequence>
<dbReference type="STRING" id="6216.A0A0R3SJY7"/>
<dbReference type="Gene3D" id="1.10.167.10">
    <property type="entry name" value="Regulator of G-protein Signalling 4, domain 2"/>
    <property type="match status" value="1"/>
</dbReference>
<evidence type="ECO:0000313" key="5">
    <source>
        <dbReference type="WBParaSite" id="HDID_0000525201-mRNA-1"/>
    </source>
</evidence>
<dbReference type="InterPro" id="IPR016137">
    <property type="entry name" value="RGS"/>
</dbReference>
<accession>A0A0R3SJY7</accession>
<feature type="domain" description="RGS" evidence="2">
    <location>
        <begin position="125"/>
        <end position="235"/>
    </location>
</feature>
<dbReference type="Pfam" id="PF00615">
    <property type="entry name" value="RGS"/>
    <property type="match status" value="1"/>
</dbReference>
<dbReference type="PROSITE" id="PS50132">
    <property type="entry name" value="RGS"/>
    <property type="match status" value="1"/>
</dbReference>
<name>A0A0R3SJY7_HYMDI</name>
<dbReference type="PRINTS" id="PR01301">
    <property type="entry name" value="RGSPROTEIN"/>
</dbReference>
<feature type="compositionally biased region" description="Low complexity" evidence="1">
    <location>
        <begin position="15"/>
        <end position="26"/>
    </location>
</feature>
<reference evidence="3 4" key="2">
    <citation type="submission" date="2018-11" db="EMBL/GenBank/DDBJ databases">
        <authorList>
            <consortium name="Pathogen Informatics"/>
        </authorList>
    </citation>
    <scope>NUCLEOTIDE SEQUENCE [LARGE SCALE GENOMIC DNA]</scope>
</reference>
<dbReference type="EMBL" id="UYSG01002529">
    <property type="protein sequence ID" value="VDL57568.1"/>
    <property type="molecule type" value="Genomic_DNA"/>
</dbReference>
<dbReference type="OrthoDB" id="196547at2759"/>
<evidence type="ECO:0000313" key="3">
    <source>
        <dbReference type="EMBL" id="VDL57568.1"/>
    </source>
</evidence>